<dbReference type="Gene3D" id="1.20.1250.20">
    <property type="entry name" value="MFS general substrate transporter like domains"/>
    <property type="match status" value="2"/>
</dbReference>
<dbReference type="InterPro" id="IPR036259">
    <property type="entry name" value="MFS_trans_sf"/>
</dbReference>
<feature type="transmembrane region" description="Helical" evidence="10">
    <location>
        <begin position="338"/>
        <end position="360"/>
    </location>
</feature>
<comment type="similarity">
    <text evidence="2">Belongs to the major facilitator superfamily. Monocarboxylate porter (TC 2.A.1.13) family.</text>
</comment>
<feature type="transmembrane region" description="Helical" evidence="10">
    <location>
        <begin position="32"/>
        <end position="52"/>
    </location>
</feature>
<keyword evidence="4 10" id="KW-0812">Transmembrane</keyword>
<keyword evidence="5 10" id="KW-1133">Transmembrane helix</keyword>
<evidence type="ECO:0000256" key="5">
    <source>
        <dbReference type="ARBA" id="ARBA00022989"/>
    </source>
</evidence>
<evidence type="ECO:0000256" key="1">
    <source>
        <dbReference type="ARBA" id="ARBA00004554"/>
    </source>
</evidence>
<evidence type="ECO:0000313" key="13">
    <source>
        <dbReference type="Proteomes" id="UP001642483"/>
    </source>
</evidence>
<gene>
    <name evidence="12" type="ORF">CVLEPA_LOCUS3956</name>
</gene>
<evidence type="ECO:0000256" key="2">
    <source>
        <dbReference type="ARBA" id="ARBA00006727"/>
    </source>
</evidence>
<dbReference type="Proteomes" id="UP001642483">
    <property type="component" value="Unassembled WGS sequence"/>
</dbReference>
<evidence type="ECO:0000256" key="9">
    <source>
        <dbReference type="ARBA" id="ARBA00037605"/>
    </source>
</evidence>
<evidence type="ECO:0000256" key="6">
    <source>
        <dbReference type="ARBA" id="ARBA00023136"/>
    </source>
</evidence>
<evidence type="ECO:0000256" key="8">
    <source>
        <dbReference type="ARBA" id="ARBA00036771"/>
    </source>
</evidence>
<evidence type="ECO:0000256" key="4">
    <source>
        <dbReference type="ARBA" id="ARBA00022692"/>
    </source>
</evidence>
<proteinExistence type="inferred from homology"/>
<reference evidence="12 13" key="1">
    <citation type="submission" date="2024-02" db="EMBL/GenBank/DDBJ databases">
        <authorList>
            <person name="Daric V."/>
            <person name="Darras S."/>
        </authorList>
    </citation>
    <scope>NUCLEOTIDE SEQUENCE [LARGE SCALE GENOMIC DNA]</scope>
</reference>
<keyword evidence="3" id="KW-1003">Cell membrane</keyword>
<evidence type="ECO:0000313" key="12">
    <source>
        <dbReference type="EMBL" id="CAK8674238.1"/>
    </source>
</evidence>
<keyword evidence="13" id="KW-1185">Reference proteome</keyword>
<evidence type="ECO:0000256" key="3">
    <source>
        <dbReference type="ARBA" id="ARBA00022475"/>
    </source>
</evidence>
<feature type="domain" description="Major facilitator superfamily (MFS) profile" evidence="11">
    <location>
        <begin position="34"/>
        <end position="427"/>
    </location>
</feature>
<keyword evidence="6 10" id="KW-0472">Membrane</keyword>
<evidence type="ECO:0000256" key="7">
    <source>
        <dbReference type="ARBA" id="ARBA00036521"/>
    </source>
</evidence>
<dbReference type="InterPro" id="IPR020846">
    <property type="entry name" value="MFS_dom"/>
</dbReference>
<dbReference type="SUPFAM" id="SSF103473">
    <property type="entry name" value="MFS general substrate transporter"/>
    <property type="match status" value="1"/>
</dbReference>
<feature type="transmembrane region" description="Helical" evidence="10">
    <location>
        <begin position="131"/>
        <end position="154"/>
    </location>
</feature>
<dbReference type="PANTHER" id="PTHR11360:SF318">
    <property type="entry name" value="MONOCARBOXYLATE TRANSPORTER 12"/>
    <property type="match status" value="1"/>
</dbReference>
<feature type="transmembrane region" description="Helical" evidence="10">
    <location>
        <begin position="372"/>
        <end position="391"/>
    </location>
</feature>
<feature type="transmembrane region" description="Helical" evidence="10">
    <location>
        <begin position="72"/>
        <end position="92"/>
    </location>
</feature>
<comment type="function">
    <text evidence="9">Functions as a transporter for creatine and as well for its precursor guanidinoacetate. Transport of creatine and GAA is independent of resting membrane potential and extracellular Na(+), Cl(-), or pH. Contributes to the process of creatine biosynthesis and distribution.</text>
</comment>
<name>A0ABP0F808_CLALP</name>
<feature type="transmembrane region" description="Helical" evidence="10">
    <location>
        <begin position="161"/>
        <end position="181"/>
    </location>
</feature>
<dbReference type="PROSITE" id="PS50850">
    <property type="entry name" value="MFS"/>
    <property type="match status" value="1"/>
</dbReference>
<feature type="transmembrane region" description="Helical" evidence="10">
    <location>
        <begin position="312"/>
        <end position="332"/>
    </location>
</feature>
<comment type="catalytic activity">
    <reaction evidence="7">
        <text>creatine(in) = creatine(out)</text>
        <dbReference type="Rhea" id="RHEA:73043"/>
        <dbReference type="ChEBI" id="CHEBI:57947"/>
    </reaction>
</comment>
<dbReference type="CDD" id="cd17352">
    <property type="entry name" value="MFS_MCT_SLC16"/>
    <property type="match status" value="1"/>
</dbReference>
<feature type="transmembrane region" description="Helical" evidence="10">
    <location>
        <begin position="246"/>
        <end position="268"/>
    </location>
</feature>
<sequence>MGNQADDVIEEDLNDKNLPPSSDDDVSSPDGGWGWVIVLAAFLVYAIVFGTLRCQSVLFVPIMESFETDFSSVGWVAAIASSGIAVAGILSAPMMTRFGHRPTIMAGGLMAAVASISASFAPNMILLDVTAGLLTGVGLGMSFVASPVVIGFYFKKRRALATNLASMGASVGTFALCPLNAHLIKEFALPGHFLIFGAIYLNLCVCGALMRPLSLENSKRDHMNGEGIEADSRKVLWSSLFRHKAFIVYCLSQVVFVAGFLVGQLYIVPFAEQELGISKLKAPLVVSIMAGTELFSRIIFGFLGDFKRINRLLMFASVLLLLAVCGLIIPFTDSFASLAAVAAVTGLFQGGFSGISIVVLADIVGMKMYGTALGISTLFNGIGTLVTPPLVGIAVDTTGRPSIALFISCGLLFLGAILTFAIHVVMKLQRERPN</sequence>
<feature type="transmembrane region" description="Helical" evidence="10">
    <location>
        <begin position="280"/>
        <end position="300"/>
    </location>
</feature>
<comment type="subcellular location">
    <subcellularLocation>
        <location evidence="1">Basolateral cell membrane</location>
        <topology evidence="1">Multi-pass membrane protein</topology>
    </subcellularLocation>
</comment>
<evidence type="ECO:0000259" key="11">
    <source>
        <dbReference type="PROSITE" id="PS50850"/>
    </source>
</evidence>
<feature type="transmembrane region" description="Helical" evidence="10">
    <location>
        <begin position="187"/>
        <end position="210"/>
    </location>
</feature>
<evidence type="ECO:0000256" key="10">
    <source>
        <dbReference type="SAM" id="Phobius"/>
    </source>
</evidence>
<dbReference type="Pfam" id="PF07690">
    <property type="entry name" value="MFS_1"/>
    <property type="match status" value="1"/>
</dbReference>
<protein>
    <recommendedName>
        <fullName evidence="11">Major facilitator superfamily (MFS) profile domain-containing protein</fullName>
    </recommendedName>
</protein>
<comment type="caution">
    <text evidence="12">The sequence shown here is derived from an EMBL/GenBank/DDBJ whole genome shotgun (WGS) entry which is preliminary data.</text>
</comment>
<dbReference type="InterPro" id="IPR050327">
    <property type="entry name" value="Proton-linked_MCT"/>
</dbReference>
<comment type="catalytic activity">
    <reaction evidence="8">
        <text>guanidinoacetate(in) = guanidinoacetate(out)</text>
        <dbReference type="Rhea" id="RHEA:73047"/>
        <dbReference type="ChEBI" id="CHEBI:57742"/>
    </reaction>
</comment>
<accession>A0ABP0F808</accession>
<dbReference type="InterPro" id="IPR011701">
    <property type="entry name" value="MFS"/>
</dbReference>
<organism evidence="12 13">
    <name type="scientific">Clavelina lepadiformis</name>
    <name type="common">Light-bulb sea squirt</name>
    <name type="synonym">Ascidia lepadiformis</name>
    <dbReference type="NCBI Taxonomy" id="159417"/>
    <lineage>
        <taxon>Eukaryota</taxon>
        <taxon>Metazoa</taxon>
        <taxon>Chordata</taxon>
        <taxon>Tunicata</taxon>
        <taxon>Ascidiacea</taxon>
        <taxon>Aplousobranchia</taxon>
        <taxon>Clavelinidae</taxon>
        <taxon>Clavelina</taxon>
    </lineage>
</organism>
<feature type="transmembrane region" description="Helical" evidence="10">
    <location>
        <begin position="104"/>
        <end position="125"/>
    </location>
</feature>
<feature type="transmembrane region" description="Helical" evidence="10">
    <location>
        <begin position="403"/>
        <end position="426"/>
    </location>
</feature>
<dbReference type="EMBL" id="CAWYQH010000013">
    <property type="protein sequence ID" value="CAK8674238.1"/>
    <property type="molecule type" value="Genomic_DNA"/>
</dbReference>
<dbReference type="PANTHER" id="PTHR11360">
    <property type="entry name" value="MONOCARBOXYLATE TRANSPORTER"/>
    <property type="match status" value="1"/>
</dbReference>